<accession>A0A1L0F195</accession>
<reference evidence="1 2" key="1">
    <citation type="submission" date="2016-11" db="EMBL/GenBank/DDBJ databases">
        <authorList>
            <person name="Jaros S."/>
            <person name="Januszkiewicz K."/>
            <person name="Wedrychowicz H."/>
        </authorList>
    </citation>
    <scope>NUCLEOTIDE SEQUENCE [LARGE SCALE GENOMIC DNA]</scope>
    <source>
        <strain evidence="1">NVI 5450</strain>
    </source>
</reference>
<dbReference type="OrthoDB" id="5830125at2"/>
<evidence type="ECO:0000313" key="2">
    <source>
        <dbReference type="Proteomes" id="UP000183794"/>
    </source>
</evidence>
<sequence>MAIEQDIAELVQASNNLTGVVDGKMKDIDKQVADKKVLIDQYLSNVVSNINGVDVHKQGRVKTYFIQGNLSNGGYTKDGGPDDLFPVCAAPKSPTYLNLIEFIASSAGFGGGGDMFRVEFMITHRGMAANTGYTNHLIFTGTSSSDSVAGLLELKKIAKNGELSLFISEPSGDTEVALTRDLEGTALPVSFRSIGQGRDNGIARVTLKFDTRHHCGAARSFGANVMYTSDKGRPSVARVTQIKPTWEE</sequence>
<dbReference type="AlphaFoldDB" id="A0A1L0F195"/>
<evidence type="ECO:0000313" key="1">
    <source>
        <dbReference type="EMBL" id="SGZ14897.1"/>
    </source>
</evidence>
<gene>
    <name evidence="1" type="ORF">NVI5450_4110</name>
</gene>
<dbReference type="Proteomes" id="UP000183794">
    <property type="component" value="Unassembled WGS sequence"/>
</dbReference>
<protein>
    <submittedName>
        <fullName evidence="1">Probable bacteriophage tail fiber protein</fullName>
    </submittedName>
</protein>
<proteinExistence type="predicted"/>
<organism evidence="1 2">
    <name type="scientific">Moritella viscosa</name>
    <dbReference type="NCBI Taxonomy" id="80854"/>
    <lineage>
        <taxon>Bacteria</taxon>
        <taxon>Pseudomonadati</taxon>
        <taxon>Pseudomonadota</taxon>
        <taxon>Gammaproteobacteria</taxon>
        <taxon>Alteromonadales</taxon>
        <taxon>Moritellaceae</taxon>
        <taxon>Moritella</taxon>
    </lineage>
</organism>
<name>A0A1L0F195_9GAMM</name>
<dbReference type="RefSeq" id="WP_075518420.1">
    <property type="nucleotide sequence ID" value="NZ_FPLD01000114.1"/>
</dbReference>
<dbReference type="EMBL" id="FPLD01000114">
    <property type="protein sequence ID" value="SGZ14897.1"/>
    <property type="molecule type" value="Genomic_DNA"/>
</dbReference>